<evidence type="ECO:0000313" key="16">
    <source>
        <dbReference type="Proteomes" id="UP000824120"/>
    </source>
</evidence>
<keyword evidence="4 13" id="KW-0349">Heme</keyword>
<dbReference type="Pfam" id="PF00067">
    <property type="entry name" value="p450"/>
    <property type="match status" value="5"/>
</dbReference>
<dbReference type="PANTHER" id="PTHR47955">
    <property type="entry name" value="CYTOCHROME P450 FAMILY 71 PROTEIN"/>
    <property type="match status" value="1"/>
</dbReference>
<protein>
    <recommendedName>
        <fullName evidence="17">Cytochrome P450</fullName>
    </recommendedName>
</protein>
<gene>
    <name evidence="15" type="ORF">H5410_049254</name>
</gene>
<comment type="function">
    <text evidence="12">May have a role in maturation, such as during flavor formation or other metabolite production specific to aging tissues.</text>
</comment>
<dbReference type="OrthoDB" id="1470350at2759"/>
<dbReference type="PANTHER" id="PTHR47955:SF22">
    <property type="entry name" value="CYTOCHROME P450 83B1-LIKE"/>
    <property type="match status" value="1"/>
</dbReference>
<evidence type="ECO:0000256" key="12">
    <source>
        <dbReference type="ARBA" id="ARBA00055645"/>
    </source>
</evidence>
<dbReference type="PROSITE" id="PS00086">
    <property type="entry name" value="CYTOCHROME_P450"/>
    <property type="match status" value="3"/>
</dbReference>
<accession>A0A9J5XN98</accession>
<dbReference type="GO" id="GO:0004497">
    <property type="term" value="F:monooxygenase activity"/>
    <property type="evidence" value="ECO:0007669"/>
    <property type="project" value="UniProtKB-KW"/>
</dbReference>
<reference evidence="15 16" key="1">
    <citation type="submission" date="2020-09" db="EMBL/GenBank/DDBJ databases">
        <title>De no assembly of potato wild relative species, Solanum commersonii.</title>
        <authorList>
            <person name="Cho K."/>
        </authorList>
    </citation>
    <scope>NUCLEOTIDE SEQUENCE [LARGE SCALE GENOMIC DNA]</scope>
    <source>
        <strain evidence="15">LZ3.2</strain>
        <tissue evidence="15">Leaf</tissue>
    </source>
</reference>
<evidence type="ECO:0000256" key="7">
    <source>
        <dbReference type="ARBA" id="ARBA00022989"/>
    </source>
</evidence>
<evidence type="ECO:0000256" key="10">
    <source>
        <dbReference type="ARBA" id="ARBA00023033"/>
    </source>
</evidence>
<dbReference type="CDD" id="cd11072">
    <property type="entry name" value="CYP71-like"/>
    <property type="match status" value="2"/>
</dbReference>
<dbReference type="EMBL" id="JACXVP010000009">
    <property type="protein sequence ID" value="KAG5588820.1"/>
    <property type="molecule type" value="Genomic_DNA"/>
</dbReference>
<evidence type="ECO:0000256" key="14">
    <source>
        <dbReference type="SAM" id="Coils"/>
    </source>
</evidence>
<comment type="caution">
    <text evidence="15">The sequence shown here is derived from an EMBL/GenBank/DDBJ whole genome shotgun (WGS) entry which is preliminary data.</text>
</comment>
<dbReference type="PRINTS" id="PR00463">
    <property type="entry name" value="EP450I"/>
</dbReference>
<dbReference type="InterPro" id="IPR017972">
    <property type="entry name" value="Cyt_P450_CS"/>
</dbReference>
<dbReference type="Proteomes" id="UP000824120">
    <property type="component" value="Chromosome 9"/>
</dbReference>
<organism evidence="15 16">
    <name type="scientific">Solanum commersonii</name>
    <name type="common">Commerson's wild potato</name>
    <name type="synonym">Commerson's nightshade</name>
    <dbReference type="NCBI Taxonomy" id="4109"/>
    <lineage>
        <taxon>Eukaryota</taxon>
        <taxon>Viridiplantae</taxon>
        <taxon>Streptophyta</taxon>
        <taxon>Embryophyta</taxon>
        <taxon>Tracheophyta</taxon>
        <taxon>Spermatophyta</taxon>
        <taxon>Magnoliopsida</taxon>
        <taxon>eudicotyledons</taxon>
        <taxon>Gunneridae</taxon>
        <taxon>Pentapetalae</taxon>
        <taxon>asterids</taxon>
        <taxon>lamiids</taxon>
        <taxon>Solanales</taxon>
        <taxon>Solanaceae</taxon>
        <taxon>Solanoideae</taxon>
        <taxon>Solaneae</taxon>
        <taxon>Solanum</taxon>
    </lineage>
</organism>
<dbReference type="InterPro" id="IPR001128">
    <property type="entry name" value="Cyt_P450"/>
</dbReference>
<dbReference type="AlphaFoldDB" id="A0A9J5XN98"/>
<dbReference type="InterPro" id="IPR002401">
    <property type="entry name" value="Cyt_P450_E_grp-I"/>
</dbReference>
<keyword evidence="9 13" id="KW-0408">Iron</keyword>
<evidence type="ECO:0000256" key="13">
    <source>
        <dbReference type="PIRSR" id="PIRSR602401-1"/>
    </source>
</evidence>
<evidence type="ECO:0000256" key="5">
    <source>
        <dbReference type="ARBA" id="ARBA00022692"/>
    </source>
</evidence>
<name>A0A9J5XN98_SOLCO</name>
<comment type="similarity">
    <text evidence="3">Belongs to the cytochrome P450 family.</text>
</comment>
<evidence type="ECO:0000256" key="8">
    <source>
        <dbReference type="ARBA" id="ARBA00023002"/>
    </source>
</evidence>
<evidence type="ECO:0000256" key="1">
    <source>
        <dbReference type="ARBA" id="ARBA00001971"/>
    </source>
</evidence>
<dbReference type="InterPro" id="IPR036396">
    <property type="entry name" value="Cyt_P450_sf"/>
</dbReference>
<dbReference type="FunFam" id="1.10.630.10:FF:000011">
    <property type="entry name" value="Cytochrome P450 83B1"/>
    <property type="match status" value="1"/>
</dbReference>
<keyword evidence="16" id="KW-1185">Reference proteome</keyword>
<dbReference type="GO" id="GO:0020037">
    <property type="term" value="F:heme binding"/>
    <property type="evidence" value="ECO:0007669"/>
    <property type="project" value="InterPro"/>
</dbReference>
<comment type="subcellular location">
    <subcellularLocation>
        <location evidence="2">Membrane</location>
        <topology evidence="2">Single-pass membrane protein</topology>
    </subcellularLocation>
</comment>
<comment type="cofactor">
    <cofactor evidence="1 13">
        <name>heme</name>
        <dbReference type="ChEBI" id="CHEBI:30413"/>
    </cofactor>
</comment>
<dbReference type="GO" id="GO:0005506">
    <property type="term" value="F:iron ion binding"/>
    <property type="evidence" value="ECO:0007669"/>
    <property type="project" value="InterPro"/>
</dbReference>
<dbReference type="GO" id="GO:0016020">
    <property type="term" value="C:membrane"/>
    <property type="evidence" value="ECO:0007669"/>
    <property type="project" value="UniProtKB-SubCell"/>
</dbReference>
<dbReference type="GO" id="GO:0016705">
    <property type="term" value="F:oxidoreductase activity, acting on paired donors, with incorporation or reduction of molecular oxygen"/>
    <property type="evidence" value="ECO:0007669"/>
    <property type="project" value="InterPro"/>
</dbReference>
<keyword evidence="6 13" id="KW-0479">Metal-binding</keyword>
<keyword evidence="8" id="KW-0560">Oxidoreductase</keyword>
<feature type="binding site" description="axial binding residue" evidence="13">
    <location>
        <position position="766"/>
    </location>
    <ligand>
        <name>heme</name>
        <dbReference type="ChEBI" id="CHEBI:30413"/>
    </ligand>
    <ligandPart>
        <name>Fe</name>
        <dbReference type="ChEBI" id="CHEBI:18248"/>
    </ligandPart>
</feature>
<dbReference type="PRINTS" id="PR00385">
    <property type="entry name" value="P450"/>
</dbReference>
<evidence type="ECO:0000256" key="3">
    <source>
        <dbReference type="ARBA" id="ARBA00010617"/>
    </source>
</evidence>
<evidence type="ECO:0000256" key="9">
    <source>
        <dbReference type="ARBA" id="ARBA00023004"/>
    </source>
</evidence>
<keyword evidence="5" id="KW-0812">Transmembrane</keyword>
<evidence type="ECO:0000256" key="4">
    <source>
        <dbReference type="ARBA" id="ARBA00022617"/>
    </source>
</evidence>
<keyword evidence="11" id="KW-0472">Membrane</keyword>
<evidence type="ECO:0000313" key="15">
    <source>
        <dbReference type="EMBL" id="KAG5588820.1"/>
    </source>
</evidence>
<sequence>MTALMANPNAMKKVEAEIRESVGEKSIVNEDNVQNLPYFKAVIKETFRLYPAVPLLVARETMQDSILEGYEIQPKTIVYVNAWAIGRDPEIWKNPEEFIPKRFLNNDIDFKGQDFELIPFGAGRRGCPGITLGVANVELVLSNLLYAFDWELPRGMKREDIDTDVFPGIIPHQEKPLNGKSILPPGPLGLPFIGNLHQYDGLTPHLYFWKLSRKYGKIFSLKLGSSTMVVVSSANLAKEVTQIQDLAFCSRPSILGQQKLSYNGQDIAVSPYNDYWRELRKICVVHLFSLKKVQYFSPIREDEVSRMIKKISQQAATSQITNLSNIVISLTTTIICRIAFGISFLLPKDKRNGKNILPPGPLGLPFIGNLHQFDGLTPHLYFWKLSKKYGKIFSLKLGSSTMIVVSSSNLAKEVTHIQDLAFCSRPSILGQQKLSYNGQDIGVSPYNDYWRELRKICVVHLFSLKKVQYFSPIREDEVSRMIKKISQQAATSQITNLSNIVISLTTTIICRIAFGIRYDEETHEGKRFNELLKVTEEMLAGFFVSDYFPLLGWIDKLSGKINRLEKNFKDLDEFNEGLIEQHLNPNRPKSMEGDIIDLLLQLKKEKSTPIDLTLDNIKAIIMDMLVGGTDTSAVAVIWAMTALIAKPNAMKKVQSEIREMVGKKSIVNEDDIRNLPYFKAVIKETFRLYPPAPLLIARETMQNSILEGYEIKPKTIIHVNVWAIARDPEIWENPEEFKPERFLNSDIDFKGQNFELIPFGAGRRGCPAMALGVATVELVLSNLLYAFDWELPCGMNIEDIDTDVLPGLAVHKKEPLYLVPRKYLQNFLLPKAKRNGKNILPPGPLGLPFIGNLHQYDSSTPQLYFWKLSQKYGKIFSLKLGYSTMIVVSSANLAKEVMKTQDLAFCSRPSLLGQQNLKKVQYYRPIREDEVERMIKKISLQADTSQITNLSNIVISLATTIICRIAFGIRCGEETREGRKFHELLKVTEEMLAGFFVSDYFPLLGWIDKFSGKINKLEKNFKDLDEFYEGLIEQHLNPNRPKSMEGGIIDLLLQLKKEKSTPIDLTLDNIKALIMPNRDAMKKVQAEIRESVGKKSIVNEDDIQDLPYFKAVIKETFRLYPLGPLLVPRETMQNSILEGYEIQPKTIVHVNFWAIARDPEMWENPEEFIPERFLNSNIDFKGQHFELIPFGAGRRGCLAITLGVTTVELVLSNLLYAFDWELPRGMKIEDIDTDVLLGLAMHKKKPLCLVPRNYL</sequence>
<evidence type="ECO:0000256" key="2">
    <source>
        <dbReference type="ARBA" id="ARBA00004167"/>
    </source>
</evidence>
<dbReference type="Gene3D" id="1.10.630.10">
    <property type="entry name" value="Cytochrome P450"/>
    <property type="match status" value="5"/>
</dbReference>
<keyword evidence="7" id="KW-1133">Transmembrane helix</keyword>
<keyword evidence="10" id="KW-0503">Monooxygenase</keyword>
<evidence type="ECO:0000256" key="6">
    <source>
        <dbReference type="ARBA" id="ARBA00022723"/>
    </source>
</evidence>
<keyword evidence="14" id="KW-0175">Coiled coil</keyword>
<evidence type="ECO:0008006" key="17">
    <source>
        <dbReference type="Google" id="ProtNLM"/>
    </source>
</evidence>
<dbReference type="FunFam" id="1.10.630.10:FF:000126">
    <property type="entry name" value="Predicted protein"/>
    <property type="match status" value="2"/>
</dbReference>
<evidence type="ECO:0000256" key="11">
    <source>
        <dbReference type="ARBA" id="ARBA00023136"/>
    </source>
</evidence>
<feature type="coiled-coil region" evidence="14">
    <location>
        <begin position="554"/>
        <end position="581"/>
    </location>
</feature>
<proteinExistence type="inferred from homology"/>
<dbReference type="SUPFAM" id="SSF48264">
    <property type="entry name" value="Cytochrome P450"/>
    <property type="match status" value="4"/>
</dbReference>